<evidence type="ECO:0000256" key="10">
    <source>
        <dbReference type="ARBA" id="ARBA00022898"/>
    </source>
</evidence>
<keyword evidence="19" id="KW-1185">Reference proteome</keyword>
<evidence type="ECO:0000256" key="8">
    <source>
        <dbReference type="ARBA" id="ARBA00022605"/>
    </source>
</evidence>
<evidence type="ECO:0000256" key="2">
    <source>
        <dbReference type="ARBA" id="ARBA00003109"/>
    </source>
</evidence>
<comment type="similarity">
    <text evidence="6 15">Belongs to the class-IV pyridoxal-phosphate-dependent aminotransferase family.</text>
</comment>
<evidence type="ECO:0000256" key="15">
    <source>
        <dbReference type="RuleBase" id="RU004106"/>
    </source>
</evidence>
<dbReference type="InterPro" id="IPR005785">
    <property type="entry name" value="B_amino_transI"/>
</dbReference>
<dbReference type="Proteomes" id="UP001515683">
    <property type="component" value="Unassembled WGS sequence"/>
</dbReference>
<evidence type="ECO:0000256" key="11">
    <source>
        <dbReference type="ARBA" id="ARBA00023304"/>
    </source>
</evidence>
<comment type="catalytic activity">
    <reaction evidence="13 17">
        <text>L-isoleucine + 2-oxoglutarate = (S)-3-methyl-2-oxopentanoate + L-glutamate</text>
        <dbReference type="Rhea" id="RHEA:24801"/>
        <dbReference type="ChEBI" id="CHEBI:16810"/>
        <dbReference type="ChEBI" id="CHEBI:29985"/>
        <dbReference type="ChEBI" id="CHEBI:35146"/>
        <dbReference type="ChEBI" id="CHEBI:58045"/>
        <dbReference type="EC" id="2.6.1.42"/>
    </reaction>
</comment>
<dbReference type="InterPro" id="IPR036038">
    <property type="entry name" value="Aminotransferase-like"/>
</dbReference>
<evidence type="ECO:0000313" key="18">
    <source>
        <dbReference type="EMBL" id="NIF20436.1"/>
    </source>
</evidence>
<dbReference type="InterPro" id="IPR043131">
    <property type="entry name" value="BCAT-like_N"/>
</dbReference>
<dbReference type="Pfam" id="PF01063">
    <property type="entry name" value="Aminotran_4"/>
    <property type="match status" value="1"/>
</dbReference>
<dbReference type="PROSITE" id="PS00770">
    <property type="entry name" value="AA_TRANSFER_CLASS_4"/>
    <property type="match status" value="1"/>
</dbReference>
<evidence type="ECO:0000256" key="1">
    <source>
        <dbReference type="ARBA" id="ARBA00001933"/>
    </source>
</evidence>
<evidence type="ECO:0000256" key="14">
    <source>
        <dbReference type="ARBA" id="ARBA00049229"/>
    </source>
</evidence>
<dbReference type="SUPFAM" id="SSF56752">
    <property type="entry name" value="D-aminoacid aminotransferase-like PLP-dependent enzymes"/>
    <property type="match status" value="1"/>
</dbReference>
<dbReference type="NCBIfam" id="TIGR01122">
    <property type="entry name" value="ilvE_I"/>
    <property type="match status" value="1"/>
</dbReference>
<dbReference type="InterPro" id="IPR043132">
    <property type="entry name" value="BCAT-like_C"/>
</dbReference>
<comment type="cofactor">
    <cofactor evidence="1 16">
        <name>pyridoxal 5'-phosphate</name>
        <dbReference type="ChEBI" id="CHEBI:597326"/>
    </cofactor>
</comment>
<evidence type="ECO:0000256" key="5">
    <source>
        <dbReference type="ARBA" id="ARBA00005072"/>
    </source>
</evidence>
<dbReference type="Gene3D" id="3.30.470.10">
    <property type="match status" value="1"/>
</dbReference>
<evidence type="ECO:0000256" key="16">
    <source>
        <dbReference type="RuleBase" id="RU004516"/>
    </source>
</evidence>
<comment type="catalytic activity">
    <reaction evidence="14 17">
        <text>L-leucine + 2-oxoglutarate = 4-methyl-2-oxopentanoate + L-glutamate</text>
        <dbReference type="Rhea" id="RHEA:18321"/>
        <dbReference type="ChEBI" id="CHEBI:16810"/>
        <dbReference type="ChEBI" id="CHEBI:17865"/>
        <dbReference type="ChEBI" id="CHEBI:29985"/>
        <dbReference type="ChEBI" id="CHEBI:57427"/>
        <dbReference type="EC" id="2.6.1.42"/>
    </reaction>
</comment>
<protein>
    <recommendedName>
        <fullName evidence="17">Branched-chain-amino-acid aminotransferase</fullName>
        <shortName evidence="17">BCAT</shortName>
        <ecNumber evidence="17">2.6.1.42</ecNumber>
    </recommendedName>
</protein>
<dbReference type="GO" id="GO:0004084">
    <property type="term" value="F:branched-chain-amino-acid transaminase activity"/>
    <property type="evidence" value="ECO:0007669"/>
    <property type="project" value="UniProtKB-EC"/>
</dbReference>
<dbReference type="InterPro" id="IPR001544">
    <property type="entry name" value="Aminotrans_IV"/>
</dbReference>
<evidence type="ECO:0000256" key="17">
    <source>
        <dbReference type="RuleBase" id="RU364094"/>
    </source>
</evidence>
<comment type="pathway">
    <text evidence="5 17">Amino-acid biosynthesis; L-leucine biosynthesis; L-leucine from 3-methyl-2-oxobutanoate: step 4/4.</text>
</comment>
<name>A0ABX0R4V1_9GAMM</name>
<dbReference type="InterPro" id="IPR050571">
    <property type="entry name" value="Class-IV_PLP-Dep_Aminotrnsfr"/>
</dbReference>
<keyword evidence="9 17" id="KW-0808">Transferase</keyword>
<keyword evidence="8 17" id="KW-0028">Amino-acid biosynthesis</keyword>
<accession>A0ABX0R4V1</accession>
<comment type="pathway">
    <text evidence="4 17">Amino-acid biosynthesis; L-valine biosynthesis; L-valine from pyruvate: step 4/4.</text>
</comment>
<comment type="catalytic activity">
    <reaction evidence="12 17">
        <text>L-valine + 2-oxoglutarate = 3-methyl-2-oxobutanoate + L-glutamate</text>
        <dbReference type="Rhea" id="RHEA:24813"/>
        <dbReference type="ChEBI" id="CHEBI:11851"/>
        <dbReference type="ChEBI" id="CHEBI:16810"/>
        <dbReference type="ChEBI" id="CHEBI:29985"/>
        <dbReference type="ChEBI" id="CHEBI:57762"/>
        <dbReference type="EC" id="2.6.1.42"/>
    </reaction>
</comment>
<evidence type="ECO:0000256" key="7">
    <source>
        <dbReference type="ARBA" id="ARBA00022576"/>
    </source>
</evidence>
<evidence type="ECO:0000256" key="12">
    <source>
        <dbReference type="ARBA" id="ARBA00048212"/>
    </source>
</evidence>
<comment type="pathway">
    <text evidence="3 17">Amino-acid biosynthesis; L-isoleucine biosynthesis; L-isoleucine from 2-oxobutanoate: step 4/4.</text>
</comment>
<keyword evidence="11 17" id="KW-0100">Branched-chain amino acid biosynthesis</keyword>
<keyword evidence="7 17" id="KW-0032">Aminotransferase</keyword>
<sequence>MSSASTEKKGHHQWSYLEGEFVEAKDAVLPITTQAFNYGTSVFEGIRGYKSHSDGQVNIFRLDEHINRLHQSASILMINDLPDQQALKEIIQSLLHRNHTSGDCYIRPIAYKRNLLPGSGFGVKLSGVSSGLSVNSLDMQTYVKQDGLTCTISGWRRVADNAIPARAKITGSYVNSALAMEAAMNGGYNDAIMLNHSGYVAEATTSNVFIVKNKKLITPPVTANILEGITRDTVITLAKQYLDLTVEERDILPSELLTADECFLTGTGVEISPVSKIDFHHLRSTDTDSIAIKIKTVYQKIVRGELSDYNHWLTSIYSINNQVEK</sequence>
<evidence type="ECO:0000313" key="19">
    <source>
        <dbReference type="Proteomes" id="UP001515683"/>
    </source>
</evidence>
<evidence type="ECO:0000256" key="6">
    <source>
        <dbReference type="ARBA" id="ARBA00009320"/>
    </source>
</evidence>
<dbReference type="EC" id="2.6.1.42" evidence="17"/>
<dbReference type="Gene3D" id="3.20.10.10">
    <property type="entry name" value="D-amino Acid Aminotransferase, subunit A, domain 2"/>
    <property type="match status" value="1"/>
</dbReference>
<organism evidence="18 19">
    <name type="scientific">Candidatus Pantoea multigeneris</name>
    <dbReference type="NCBI Taxonomy" id="2608357"/>
    <lineage>
        <taxon>Bacteria</taxon>
        <taxon>Pseudomonadati</taxon>
        <taxon>Pseudomonadota</taxon>
        <taxon>Gammaproteobacteria</taxon>
        <taxon>Enterobacterales</taxon>
        <taxon>Erwiniaceae</taxon>
        <taxon>Pantoea</taxon>
    </lineage>
</organism>
<dbReference type="PANTHER" id="PTHR42743">
    <property type="entry name" value="AMINO-ACID AMINOTRANSFERASE"/>
    <property type="match status" value="1"/>
</dbReference>
<gene>
    <name evidence="17" type="primary">ilvE</name>
    <name evidence="18" type="ORF">F3J40_02240</name>
</gene>
<dbReference type="RefSeq" id="WP_167012418.1">
    <property type="nucleotide sequence ID" value="NZ_VWXF01000001.1"/>
</dbReference>
<dbReference type="EMBL" id="VWXF01000001">
    <property type="protein sequence ID" value="NIF20436.1"/>
    <property type="molecule type" value="Genomic_DNA"/>
</dbReference>
<evidence type="ECO:0000256" key="9">
    <source>
        <dbReference type="ARBA" id="ARBA00022679"/>
    </source>
</evidence>
<reference evidence="18 19" key="1">
    <citation type="journal article" date="2019" name="bioRxiv">
        <title>Bacteria contribute to plant secondary compound degradation in a generalist herbivore system.</title>
        <authorList>
            <person name="Francoeur C.B."/>
            <person name="Khadempour L."/>
            <person name="Moreira-Soto R.D."/>
            <person name="Gotting K."/>
            <person name="Book A.J."/>
            <person name="Pinto-Tomas A.A."/>
            <person name="Keefover-Ring K."/>
            <person name="Currie C.R."/>
        </authorList>
    </citation>
    <scope>NUCLEOTIDE SEQUENCE [LARGE SCALE GENOMIC DNA]</scope>
    <source>
        <strain evidence="18">Acro-835</strain>
    </source>
</reference>
<comment type="function">
    <text evidence="2 17">Acts on leucine, isoleucine and valine.</text>
</comment>
<evidence type="ECO:0000256" key="3">
    <source>
        <dbReference type="ARBA" id="ARBA00004824"/>
    </source>
</evidence>
<evidence type="ECO:0000256" key="4">
    <source>
        <dbReference type="ARBA" id="ARBA00004931"/>
    </source>
</evidence>
<comment type="caution">
    <text evidence="18">The sequence shown here is derived from an EMBL/GenBank/DDBJ whole genome shotgun (WGS) entry which is preliminary data.</text>
</comment>
<dbReference type="NCBIfam" id="NF005146">
    <property type="entry name" value="PRK06606.1"/>
    <property type="match status" value="1"/>
</dbReference>
<evidence type="ECO:0000256" key="13">
    <source>
        <dbReference type="ARBA" id="ARBA00048798"/>
    </source>
</evidence>
<keyword evidence="10 16" id="KW-0663">Pyridoxal phosphate</keyword>
<dbReference type="InterPro" id="IPR018300">
    <property type="entry name" value="Aminotrans_IV_CS"/>
</dbReference>
<proteinExistence type="inferred from homology"/>
<dbReference type="PANTHER" id="PTHR42743:SF4">
    <property type="entry name" value="BRANCHED-CHAIN-AMINO-ACID AMINOTRANSFERASE-RELATED"/>
    <property type="match status" value="1"/>
</dbReference>